<dbReference type="AlphaFoldDB" id="A0A426Z8L9"/>
<sequence length="216" mass="24171">MLEAYDGNSNSTEHVAIFRAEMALYDTSDALMCQAFPTTLRGLAWMWYNRLRPSSVMSFDQLAKEFELNFLTNTWPKPSMATLLGLSHKDDEPLSYLITYFAIEISTVIHPIGETEDLTRIDSEPCLTILRRHDSLEELGEVSSVTCRVEGPGFMESMRDGEKATAKHHRVSSPQQVQGKATGVLLHVLSEHLIIDLIGLVEEEERLTVSDTTAPG</sequence>
<evidence type="ECO:0008006" key="3">
    <source>
        <dbReference type="Google" id="ProtNLM"/>
    </source>
</evidence>
<dbReference type="Proteomes" id="UP000287651">
    <property type="component" value="Unassembled WGS sequence"/>
</dbReference>
<accession>A0A426Z8L9</accession>
<gene>
    <name evidence="1" type="ORF">B296_00045089</name>
</gene>
<dbReference type="EMBL" id="AMZH03007851">
    <property type="protein sequence ID" value="RRT60305.1"/>
    <property type="molecule type" value="Genomic_DNA"/>
</dbReference>
<dbReference type="PANTHER" id="PTHR33223:SF10">
    <property type="entry name" value="AMINOTRANSFERASE-LIKE PLANT MOBILE DOMAIN-CONTAINING PROTEIN"/>
    <property type="match status" value="1"/>
</dbReference>
<name>A0A426Z8L9_ENSVE</name>
<dbReference type="PANTHER" id="PTHR33223">
    <property type="entry name" value="CCHC-TYPE DOMAIN-CONTAINING PROTEIN"/>
    <property type="match status" value="1"/>
</dbReference>
<comment type="caution">
    <text evidence="1">The sequence shown here is derived from an EMBL/GenBank/DDBJ whole genome shotgun (WGS) entry which is preliminary data.</text>
</comment>
<proteinExistence type="predicted"/>
<evidence type="ECO:0000313" key="1">
    <source>
        <dbReference type="EMBL" id="RRT60305.1"/>
    </source>
</evidence>
<protein>
    <recommendedName>
        <fullName evidence="3">Retrotransposon gag domain-containing protein</fullName>
    </recommendedName>
</protein>
<organism evidence="1 2">
    <name type="scientific">Ensete ventricosum</name>
    <name type="common">Abyssinian banana</name>
    <name type="synonym">Musa ensete</name>
    <dbReference type="NCBI Taxonomy" id="4639"/>
    <lineage>
        <taxon>Eukaryota</taxon>
        <taxon>Viridiplantae</taxon>
        <taxon>Streptophyta</taxon>
        <taxon>Embryophyta</taxon>
        <taxon>Tracheophyta</taxon>
        <taxon>Spermatophyta</taxon>
        <taxon>Magnoliopsida</taxon>
        <taxon>Liliopsida</taxon>
        <taxon>Zingiberales</taxon>
        <taxon>Musaceae</taxon>
        <taxon>Ensete</taxon>
    </lineage>
</organism>
<evidence type="ECO:0000313" key="2">
    <source>
        <dbReference type="Proteomes" id="UP000287651"/>
    </source>
</evidence>
<reference evidence="1 2" key="1">
    <citation type="journal article" date="2014" name="Agronomy (Basel)">
        <title>A Draft Genome Sequence for Ensete ventricosum, the Drought-Tolerant Tree Against Hunger.</title>
        <authorList>
            <person name="Harrison J."/>
            <person name="Moore K.A."/>
            <person name="Paszkiewicz K."/>
            <person name="Jones T."/>
            <person name="Grant M."/>
            <person name="Ambacheew D."/>
            <person name="Muzemil S."/>
            <person name="Studholme D.J."/>
        </authorList>
    </citation>
    <scope>NUCLEOTIDE SEQUENCE [LARGE SCALE GENOMIC DNA]</scope>
</reference>